<dbReference type="EMBL" id="BJYK01000004">
    <property type="protein sequence ID" value="GEN80052.1"/>
    <property type="molecule type" value="Genomic_DNA"/>
</dbReference>
<evidence type="ECO:0000313" key="4">
    <source>
        <dbReference type="EMBL" id="GEN80052.1"/>
    </source>
</evidence>
<gene>
    <name evidence="4" type="ORF">AFE02nite_17860</name>
</gene>
<keyword evidence="1" id="KW-0808">Transferase</keyword>
<evidence type="ECO:0000256" key="1">
    <source>
        <dbReference type="ARBA" id="ARBA00022527"/>
    </source>
</evidence>
<dbReference type="InterPro" id="IPR003594">
    <property type="entry name" value="HATPase_dom"/>
</dbReference>
<feature type="region of interest" description="Disordered" evidence="2">
    <location>
        <begin position="1"/>
        <end position="39"/>
    </location>
</feature>
<dbReference type="InterPro" id="IPR036890">
    <property type="entry name" value="HATPase_C_sf"/>
</dbReference>
<dbReference type="AlphaFoldDB" id="A0A511YXY2"/>
<dbReference type="Gene3D" id="3.30.565.10">
    <property type="entry name" value="Histidine kinase-like ATPase, C-terminal domain"/>
    <property type="match status" value="1"/>
</dbReference>
<evidence type="ECO:0000256" key="2">
    <source>
        <dbReference type="SAM" id="MobiDB-lite"/>
    </source>
</evidence>
<dbReference type="PANTHER" id="PTHR35526">
    <property type="entry name" value="ANTI-SIGMA-F FACTOR RSBW-RELATED"/>
    <property type="match status" value="1"/>
</dbReference>
<feature type="domain" description="Histidine kinase/HSP90-like ATPase" evidence="3">
    <location>
        <begin position="49"/>
        <end position="159"/>
    </location>
</feature>
<dbReference type="CDD" id="cd16936">
    <property type="entry name" value="HATPase_RsbW-like"/>
    <property type="match status" value="1"/>
</dbReference>
<keyword evidence="5" id="KW-1185">Reference proteome</keyword>
<dbReference type="RefSeq" id="WP_146819473.1">
    <property type="nucleotide sequence ID" value="NZ_BJYK01000004.1"/>
</dbReference>
<evidence type="ECO:0000313" key="5">
    <source>
        <dbReference type="Proteomes" id="UP000321484"/>
    </source>
</evidence>
<keyword evidence="1" id="KW-0723">Serine/threonine-protein kinase</keyword>
<reference evidence="4 5" key="1">
    <citation type="submission" date="2019-07" db="EMBL/GenBank/DDBJ databases">
        <title>Whole genome shotgun sequence of Actinotalea fermentans NBRC 105374.</title>
        <authorList>
            <person name="Hosoyama A."/>
            <person name="Uohara A."/>
            <person name="Ohji S."/>
            <person name="Ichikawa N."/>
        </authorList>
    </citation>
    <scope>NUCLEOTIDE SEQUENCE [LARGE SCALE GENOMIC DNA]</scope>
    <source>
        <strain evidence="4 5">NBRC 105374</strain>
    </source>
</reference>
<protein>
    <recommendedName>
        <fullName evidence="3">Histidine kinase/HSP90-like ATPase domain-containing protein</fullName>
    </recommendedName>
</protein>
<dbReference type="Pfam" id="PF13581">
    <property type="entry name" value="HATPase_c_2"/>
    <property type="match status" value="1"/>
</dbReference>
<name>A0A511YXY2_9CELL</name>
<organism evidence="4 5">
    <name type="scientific">Actinotalea fermentans</name>
    <dbReference type="NCBI Taxonomy" id="43671"/>
    <lineage>
        <taxon>Bacteria</taxon>
        <taxon>Bacillati</taxon>
        <taxon>Actinomycetota</taxon>
        <taxon>Actinomycetes</taxon>
        <taxon>Micrococcales</taxon>
        <taxon>Cellulomonadaceae</taxon>
        <taxon>Actinotalea</taxon>
    </lineage>
</organism>
<evidence type="ECO:0000259" key="3">
    <source>
        <dbReference type="Pfam" id="PF13581"/>
    </source>
</evidence>
<proteinExistence type="predicted"/>
<sequence>MSGEPARRTPTGRSLRLVGGVSATARSDGGPGQPPEDDEDLLWLDLPPQRRSVGVGRHWVVRVAAAADVTGMANQVVELLASELLANAVLHGAGDEAIRIEMSCSDTVVRVAVTDNLPQRPVVLHPEPIAPAGRGMAIVEAMSNRWGVDPHPTGGKTVWFEIDLDEY</sequence>
<dbReference type="PANTHER" id="PTHR35526:SF3">
    <property type="entry name" value="ANTI-SIGMA-F FACTOR RSBW"/>
    <property type="match status" value="1"/>
</dbReference>
<dbReference type="Proteomes" id="UP000321484">
    <property type="component" value="Unassembled WGS sequence"/>
</dbReference>
<comment type="caution">
    <text evidence="4">The sequence shown here is derived from an EMBL/GenBank/DDBJ whole genome shotgun (WGS) entry which is preliminary data.</text>
</comment>
<dbReference type="OrthoDB" id="4251531at2"/>
<accession>A0A511YXY2</accession>
<dbReference type="SUPFAM" id="SSF55874">
    <property type="entry name" value="ATPase domain of HSP90 chaperone/DNA topoisomerase II/histidine kinase"/>
    <property type="match status" value="1"/>
</dbReference>
<keyword evidence="1" id="KW-0418">Kinase</keyword>
<dbReference type="GO" id="GO:0004674">
    <property type="term" value="F:protein serine/threonine kinase activity"/>
    <property type="evidence" value="ECO:0007669"/>
    <property type="project" value="UniProtKB-KW"/>
</dbReference>
<dbReference type="InterPro" id="IPR050267">
    <property type="entry name" value="Anti-sigma-factor_SerPK"/>
</dbReference>